<keyword evidence="2" id="KW-1133">Transmembrane helix</keyword>
<feature type="region of interest" description="Disordered" evidence="1">
    <location>
        <begin position="150"/>
        <end position="173"/>
    </location>
</feature>
<dbReference type="PANTHER" id="PTHR22911:SF137">
    <property type="entry name" value="SOLUTE CARRIER FAMILY 35 MEMBER G2-RELATED"/>
    <property type="match status" value="1"/>
</dbReference>
<name>A0ABP7UGX8_9BACT</name>
<evidence type="ECO:0000313" key="5">
    <source>
        <dbReference type="EMBL" id="GAA4043034.1"/>
    </source>
</evidence>
<evidence type="ECO:0000256" key="2">
    <source>
        <dbReference type="SAM" id="Phobius"/>
    </source>
</evidence>
<feature type="domain" description="EamA" evidence="4">
    <location>
        <begin position="7"/>
        <end position="142"/>
    </location>
</feature>
<feature type="transmembrane region" description="Helical" evidence="2">
    <location>
        <begin position="38"/>
        <end position="59"/>
    </location>
</feature>
<keyword evidence="2" id="KW-0812">Transmembrane</keyword>
<dbReference type="Pfam" id="PF00892">
    <property type="entry name" value="EamA"/>
    <property type="match status" value="1"/>
</dbReference>
<dbReference type="Proteomes" id="UP001501469">
    <property type="component" value="Unassembled WGS sequence"/>
</dbReference>
<evidence type="ECO:0000256" key="1">
    <source>
        <dbReference type="SAM" id="MobiDB-lite"/>
    </source>
</evidence>
<evidence type="ECO:0000313" key="6">
    <source>
        <dbReference type="Proteomes" id="UP001501469"/>
    </source>
</evidence>
<feature type="transmembrane region" description="Helical" evidence="2">
    <location>
        <begin position="123"/>
        <end position="142"/>
    </location>
</feature>
<dbReference type="EMBL" id="BAABDK010000025">
    <property type="protein sequence ID" value="GAA4043034.1"/>
    <property type="molecule type" value="Genomic_DNA"/>
</dbReference>
<keyword evidence="6" id="KW-1185">Reference proteome</keyword>
<feature type="compositionally biased region" description="Polar residues" evidence="1">
    <location>
        <begin position="162"/>
        <end position="173"/>
    </location>
</feature>
<keyword evidence="3" id="KW-0732">Signal</keyword>
<reference evidence="6" key="1">
    <citation type="journal article" date="2019" name="Int. J. Syst. Evol. Microbiol.">
        <title>The Global Catalogue of Microorganisms (GCM) 10K type strain sequencing project: providing services to taxonomists for standard genome sequencing and annotation.</title>
        <authorList>
            <consortium name="The Broad Institute Genomics Platform"/>
            <consortium name="The Broad Institute Genome Sequencing Center for Infectious Disease"/>
            <person name="Wu L."/>
            <person name="Ma J."/>
        </authorList>
    </citation>
    <scope>NUCLEOTIDE SEQUENCE [LARGE SCALE GENOMIC DNA]</scope>
    <source>
        <strain evidence="6">JCM 17225</strain>
    </source>
</reference>
<gene>
    <name evidence="5" type="ORF">GCM10022409_31220</name>
</gene>
<dbReference type="InterPro" id="IPR037185">
    <property type="entry name" value="EmrE-like"/>
</dbReference>
<evidence type="ECO:0000259" key="4">
    <source>
        <dbReference type="Pfam" id="PF00892"/>
    </source>
</evidence>
<feature type="transmembrane region" description="Helical" evidence="2">
    <location>
        <begin position="71"/>
        <end position="92"/>
    </location>
</feature>
<sequence length="173" mass="18163">MFSRSLMWIVLALLAALASASVVTLSKAAIKDVPPSLVFAIEAVLILAVAWGTVLLQDLLPEIGKIERKTWLVLVVAGVLTAASSLLVFRALSMGDASRVSPLTNITLVFSVTMAAVFLKEKLTWQVVLGTALMAAGAILIATTKPAAKQEEANNKNGRPASGTTIYESGINS</sequence>
<dbReference type="SUPFAM" id="SSF103481">
    <property type="entry name" value="Multidrug resistance efflux transporter EmrE"/>
    <property type="match status" value="1"/>
</dbReference>
<keyword evidence="2" id="KW-0472">Membrane</keyword>
<dbReference type="PANTHER" id="PTHR22911">
    <property type="entry name" value="ACYL-MALONYL CONDENSING ENZYME-RELATED"/>
    <property type="match status" value="1"/>
</dbReference>
<proteinExistence type="predicted"/>
<organism evidence="5 6">
    <name type="scientific">Hymenobacter glaciei</name>
    <dbReference type="NCBI Taxonomy" id="877209"/>
    <lineage>
        <taxon>Bacteria</taxon>
        <taxon>Pseudomonadati</taxon>
        <taxon>Bacteroidota</taxon>
        <taxon>Cytophagia</taxon>
        <taxon>Cytophagales</taxon>
        <taxon>Hymenobacteraceae</taxon>
        <taxon>Hymenobacter</taxon>
    </lineage>
</organism>
<dbReference type="Gene3D" id="1.10.3730.20">
    <property type="match status" value="1"/>
</dbReference>
<protein>
    <submittedName>
        <fullName evidence="5">EamA family transporter</fullName>
    </submittedName>
</protein>
<accession>A0ABP7UGX8</accession>
<dbReference type="InterPro" id="IPR000620">
    <property type="entry name" value="EamA_dom"/>
</dbReference>
<feature type="signal peptide" evidence="3">
    <location>
        <begin position="1"/>
        <end position="20"/>
    </location>
</feature>
<feature type="chain" id="PRO_5046616992" evidence="3">
    <location>
        <begin position="21"/>
        <end position="173"/>
    </location>
</feature>
<evidence type="ECO:0000256" key="3">
    <source>
        <dbReference type="SAM" id="SignalP"/>
    </source>
</evidence>
<comment type="caution">
    <text evidence="5">The sequence shown here is derived from an EMBL/GenBank/DDBJ whole genome shotgun (WGS) entry which is preliminary data.</text>
</comment>